<evidence type="ECO:0000256" key="1">
    <source>
        <dbReference type="SAM" id="Phobius"/>
    </source>
</evidence>
<evidence type="ECO:0000259" key="3">
    <source>
        <dbReference type="Pfam" id="PF12146"/>
    </source>
</evidence>
<dbReference type="Proteomes" id="UP001464891">
    <property type="component" value="Unassembled WGS sequence"/>
</dbReference>
<dbReference type="Gene3D" id="3.40.50.1820">
    <property type="entry name" value="alpha/beta hydrolase"/>
    <property type="match status" value="1"/>
</dbReference>
<proteinExistence type="predicted"/>
<protein>
    <submittedName>
        <fullName evidence="4">Alpha/beta hydrolase</fullName>
    </submittedName>
</protein>
<dbReference type="SUPFAM" id="SSF53474">
    <property type="entry name" value="alpha/beta-Hydrolases"/>
    <property type="match status" value="1"/>
</dbReference>
<feature type="domain" description="Peptidase S9 prolyl oligopeptidase catalytic" evidence="2">
    <location>
        <begin position="196"/>
        <end position="248"/>
    </location>
</feature>
<keyword evidence="4" id="KW-0378">Hydrolase</keyword>
<dbReference type="InterPro" id="IPR001375">
    <property type="entry name" value="Peptidase_S9_cat"/>
</dbReference>
<feature type="domain" description="Serine aminopeptidase S33" evidence="3">
    <location>
        <begin position="77"/>
        <end position="182"/>
    </location>
</feature>
<reference evidence="4 5" key="1">
    <citation type="submission" date="2022-04" db="EMBL/GenBank/DDBJ databases">
        <title>Positive selection, recombination, and allopatry shape intraspecific diversity of widespread and dominant cyanobacteria.</title>
        <authorList>
            <person name="Wei J."/>
            <person name="Shu W."/>
            <person name="Hu C."/>
        </authorList>
    </citation>
    <scope>NUCLEOTIDE SEQUENCE [LARGE SCALE GENOMIC DNA]</scope>
    <source>
        <strain evidence="4 5">GB2-A4</strain>
    </source>
</reference>
<organism evidence="4 5">
    <name type="scientific">Trichocoleus desertorum GB2-A4</name>
    <dbReference type="NCBI Taxonomy" id="2933944"/>
    <lineage>
        <taxon>Bacteria</taxon>
        <taxon>Bacillati</taxon>
        <taxon>Cyanobacteriota</taxon>
        <taxon>Cyanophyceae</taxon>
        <taxon>Leptolyngbyales</taxon>
        <taxon>Trichocoleusaceae</taxon>
        <taxon>Trichocoleus</taxon>
    </lineage>
</organism>
<keyword evidence="1" id="KW-0472">Membrane</keyword>
<dbReference type="PANTHER" id="PTHR12277:SF81">
    <property type="entry name" value="PROTEIN ABHD13"/>
    <property type="match status" value="1"/>
</dbReference>
<feature type="transmembrane region" description="Helical" evidence="1">
    <location>
        <begin position="20"/>
        <end position="38"/>
    </location>
</feature>
<dbReference type="RefSeq" id="WP_190432819.1">
    <property type="nucleotide sequence ID" value="NZ_JAMPKM010000017.1"/>
</dbReference>
<name>A0ABV0JFM6_9CYAN</name>
<keyword evidence="1" id="KW-1133">Transmembrane helix</keyword>
<gene>
    <name evidence="4" type="ORF">NC998_22345</name>
</gene>
<dbReference type="GO" id="GO:0016787">
    <property type="term" value="F:hydrolase activity"/>
    <property type="evidence" value="ECO:0007669"/>
    <property type="project" value="UniProtKB-KW"/>
</dbReference>
<keyword evidence="1" id="KW-0812">Transmembrane</keyword>
<dbReference type="InterPro" id="IPR029058">
    <property type="entry name" value="AB_hydrolase_fold"/>
</dbReference>
<comment type="caution">
    <text evidence="4">The sequence shown here is derived from an EMBL/GenBank/DDBJ whole genome shotgun (WGS) entry which is preliminary data.</text>
</comment>
<dbReference type="EMBL" id="JAMPKM010000017">
    <property type="protein sequence ID" value="MEP0819846.1"/>
    <property type="molecule type" value="Genomic_DNA"/>
</dbReference>
<keyword evidence="5" id="KW-1185">Reference proteome</keyword>
<evidence type="ECO:0000313" key="4">
    <source>
        <dbReference type="EMBL" id="MEP0819846.1"/>
    </source>
</evidence>
<dbReference type="Pfam" id="PF12146">
    <property type="entry name" value="Hydrolase_4"/>
    <property type="match status" value="1"/>
</dbReference>
<sequence length="278" mass="30885">MKSKTLKRLVLGEFSVKRFVCSTLLIYAVLCFYAFFLSDRQIFQPQPTSYQDTQTTLKLKTADNVLISAIYLPNPQAQYTILYSHGNAEDLGDIEATLTMIHEAGFAVFAYDYRGYGTSQGQPSEQHAYQDADTAYTYLTQKLKVPANRVIALGRSVGGGVAVDLATRKPLAGLIVESSFVTAFRVVTRVPIVPFDKLANIAKIRRIQCPILIVHGTADEIIPFQHGEQLFQAARSPKQSFWVEDANHDDLVEVAGPRYAQQLQAFAQLVKNSEATSK</sequence>
<dbReference type="Pfam" id="PF00326">
    <property type="entry name" value="Peptidase_S9"/>
    <property type="match status" value="1"/>
</dbReference>
<accession>A0ABV0JFM6</accession>
<evidence type="ECO:0000313" key="5">
    <source>
        <dbReference type="Proteomes" id="UP001464891"/>
    </source>
</evidence>
<dbReference type="PANTHER" id="PTHR12277">
    <property type="entry name" value="ALPHA/BETA HYDROLASE DOMAIN-CONTAINING PROTEIN"/>
    <property type="match status" value="1"/>
</dbReference>
<dbReference type="InterPro" id="IPR022742">
    <property type="entry name" value="Hydrolase_4"/>
</dbReference>
<evidence type="ECO:0000259" key="2">
    <source>
        <dbReference type="Pfam" id="PF00326"/>
    </source>
</evidence>